<keyword evidence="5" id="KW-0539">Nucleus</keyword>
<keyword evidence="4" id="KW-0175">Coiled coil</keyword>
<feature type="region of interest" description="Disordered" evidence="6">
    <location>
        <begin position="306"/>
        <end position="433"/>
    </location>
</feature>
<comment type="similarity">
    <text evidence="2">Belongs to the EBP2 family.</text>
</comment>
<evidence type="ECO:0008006" key="9">
    <source>
        <dbReference type="Google" id="ProtNLM"/>
    </source>
</evidence>
<dbReference type="PANTHER" id="PTHR13028">
    <property type="entry name" value="RRNA PROCESSING PROTEIN EBNA1-BINDING PROTEIN-RELATED"/>
    <property type="match status" value="1"/>
</dbReference>
<reference evidence="8" key="1">
    <citation type="submission" date="2024-06" db="EMBL/GenBank/DDBJ databases">
        <title>Multi-omics analyses provide insights into the biosynthesis of the anticancer antibiotic pleurotin in Hohenbuehelia grisea.</title>
        <authorList>
            <person name="Weaver J.A."/>
            <person name="Alberti F."/>
        </authorList>
    </citation>
    <scope>NUCLEOTIDE SEQUENCE [LARGE SCALE GENOMIC DNA]</scope>
    <source>
        <strain evidence="8">T-177</strain>
    </source>
</reference>
<feature type="compositionally biased region" description="Gly residues" evidence="6">
    <location>
        <begin position="395"/>
        <end position="416"/>
    </location>
</feature>
<dbReference type="PANTHER" id="PTHR13028:SF0">
    <property type="entry name" value="RRNA-PROCESSING PROTEIN EBP2-RELATED"/>
    <property type="match status" value="1"/>
</dbReference>
<feature type="compositionally biased region" description="Basic and acidic residues" evidence="6">
    <location>
        <begin position="306"/>
        <end position="319"/>
    </location>
</feature>
<feature type="compositionally biased region" description="Acidic residues" evidence="6">
    <location>
        <begin position="38"/>
        <end position="62"/>
    </location>
</feature>
<feature type="compositionally biased region" description="Low complexity" evidence="6">
    <location>
        <begin position="1"/>
        <end position="18"/>
    </location>
</feature>
<dbReference type="Pfam" id="PF05890">
    <property type="entry name" value="Ebp2"/>
    <property type="match status" value="1"/>
</dbReference>
<comment type="caution">
    <text evidence="7">The sequence shown here is derived from an EMBL/GenBank/DDBJ whole genome shotgun (WGS) entry which is preliminary data.</text>
</comment>
<feature type="compositionally biased region" description="Acidic residues" evidence="6">
    <location>
        <begin position="119"/>
        <end position="142"/>
    </location>
</feature>
<dbReference type="Proteomes" id="UP001556367">
    <property type="component" value="Unassembled WGS sequence"/>
</dbReference>
<evidence type="ECO:0000256" key="6">
    <source>
        <dbReference type="SAM" id="MobiDB-lite"/>
    </source>
</evidence>
<feature type="region of interest" description="Disordered" evidence="6">
    <location>
        <begin position="1"/>
        <end position="157"/>
    </location>
</feature>
<evidence type="ECO:0000313" key="8">
    <source>
        <dbReference type="Proteomes" id="UP001556367"/>
    </source>
</evidence>
<evidence type="ECO:0000256" key="4">
    <source>
        <dbReference type="ARBA" id="ARBA00023054"/>
    </source>
</evidence>
<evidence type="ECO:0000256" key="1">
    <source>
        <dbReference type="ARBA" id="ARBA00004604"/>
    </source>
</evidence>
<feature type="compositionally biased region" description="Acidic residues" evidence="6">
    <location>
        <begin position="87"/>
        <end position="111"/>
    </location>
</feature>
<dbReference type="InterPro" id="IPR008610">
    <property type="entry name" value="Ebp2"/>
</dbReference>
<evidence type="ECO:0000256" key="2">
    <source>
        <dbReference type="ARBA" id="ARBA00007336"/>
    </source>
</evidence>
<comment type="subcellular location">
    <subcellularLocation>
        <location evidence="1">Nucleus</location>
        <location evidence="1">Nucleolus</location>
    </subcellularLocation>
</comment>
<keyword evidence="3" id="KW-0690">Ribosome biogenesis</keyword>
<accession>A0ABR3K1Q7</accession>
<name>A0ABR3K1Q7_9AGAR</name>
<keyword evidence="8" id="KW-1185">Reference proteome</keyword>
<protein>
    <recommendedName>
        <fullName evidence="9">Ebp2-domain-containing protein</fullName>
    </recommendedName>
</protein>
<organism evidence="7 8">
    <name type="scientific">Hohenbuehelia grisea</name>
    <dbReference type="NCBI Taxonomy" id="104357"/>
    <lineage>
        <taxon>Eukaryota</taxon>
        <taxon>Fungi</taxon>
        <taxon>Dikarya</taxon>
        <taxon>Basidiomycota</taxon>
        <taxon>Agaricomycotina</taxon>
        <taxon>Agaricomycetes</taxon>
        <taxon>Agaricomycetidae</taxon>
        <taxon>Agaricales</taxon>
        <taxon>Pleurotineae</taxon>
        <taxon>Pleurotaceae</taxon>
        <taxon>Hohenbuehelia</taxon>
    </lineage>
</organism>
<evidence type="ECO:0000313" key="7">
    <source>
        <dbReference type="EMBL" id="KAL0961500.1"/>
    </source>
</evidence>
<feature type="compositionally biased region" description="Basic residues" evidence="6">
    <location>
        <begin position="417"/>
        <end position="433"/>
    </location>
</feature>
<gene>
    <name evidence="7" type="ORF">HGRIS_006442</name>
</gene>
<sequence length="433" mass="46705">MPSISKNAKPSPKAAKAGPSKKTKAPKVAPPPPPAESSESEQADDDDDASESDEDDGVDEEGMERLMNALGEDGLDDFDRAQLEMAIGDDEEGGEGSDEDVESGAEGEDAGEMSGESVSDSDEEEGDGVDDSEGEGGEDVDMDAVNGNDGAEGSDEEVLALDEVDEDIDEDAVPRQKIEIDNTVAMERIRETIQLDPSLPWTETLVVSYPESIDVDVSDDLNRELAFYKQALHGANAARTLAAKHKFPFTRPSDYFAEMVKSDAHMERIRQRLLDERAGIKKSDDKRKEREGKKFGKQVQIEKLKEREKSKKEMQEKLKGLKRKRGDMLDKPQDDDAFDIAVEDAIADRPSKRTKGAANGGPKVPRKARDQKYGFGGAGKRSKQNTKASTDDFGPGAGRGGKGGRGGRGGSSAGGRGGKRLGKGRRMAARSKN</sequence>
<dbReference type="EMBL" id="JASNQZ010000001">
    <property type="protein sequence ID" value="KAL0961500.1"/>
    <property type="molecule type" value="Genomic_DNA"/>
</dbReference>
<evidence type="ECO:0000256" key="3">
    <source>
        <dbReference type="ARBA" id="ARBA00022517"/>
    </source>
</evidence>
<evidence type="ECO:0000256" key="5">
    <source>
        <dbReference type="ARBA" id="ARBA00023242"/>
    </source>
</evidence>
<proteinExistence type="inferred from homology"/>